<name>J0NPR1_9ACTO</name>
<organism evidence="3 4">
    <name type="scientific">Schaalia georgiae F0490</name>
    <dbReference type="NCBI Taxonomy" id="1125717"/>
    <lineage>
        <taxon>Bacteria</taxon>
        <taxon>Bacillati</taxon>
        <taxon>Actinomycetota</taxon>
        <taxon>Actinomycetes</taxon>
        <taxon>Actinomycetales</taxon>
        <taxon>Actinomycetaceae</taxon>
        <taxon>Schaalia</taxon>
    </lineage>
</organism>
<dbReference type="EMBL" id="AKFS01000119">
    <property type="protein sequence ID" value="EJF46777.1"/>
    <property type="molecule type" value="Genomic_DNA"/>
</dbReference>
<keyword evidence="4" id="KW-1185">Reference proteome</keyword>
<reference evidence="3 4" key="1">
    <citation type="submission" date="2012-05" db="EMBL/GenBank/DDBJ databases">
        <authorList>
            <person name="Harkins D.M."/>
            <person name="Madupu R."/>
            <person name="Durkin A.S."/>
            <person name="Torralba M."/>
            <person name="Methe B."/>
            <person name="Sutton G.G."/>
            <person name="Nelson K.E."/>
        </authorList>
    </citation>
    <scope>NUCLEOTIDE SEQUENCE [LARGE SCALE GENOMIC DNA]</scope>
    <source>
        <strain evidence="3 4">F0490</strain>
    </source>
</reference>
<evidence type="ECO:0008006" key="5">
    <source>
        <dbReference type="Google" id="ProtNLM"/>
    </source>
</evidence>
<evidence type="ECO:0000313" key="3">
    <source>
        <dbReference type="EMBL" id="EJF46777.1"/>
    </source>
</evidence>
<protein>
    <recommendedName>
        <fullName evidence="5">PQQ-like domain protein</fullName>
    </recommendedName>
</protein>
<feature type="transmembrane region" description="Helical" evidence="2">
    <location>
        <begin position="67"/>
        <end position="88"/>
    </location>
</feature>
<evidence type="ECO:0000256" key="2">
    <source>
        <dbReference type="SAM" id="Phobius"/>
    </source>
</evidence>
<keyword evidence="2" id="KW-0472">Membrane</keyword>
<dbReference type="AlphaFoldDB" id="J0NPR1"/>
<evidence type="ECO:0000256" key="1">
    <source>
        <dbReference type="SAM" id="MobiDB-lite"/>
    </source>
</evidence>
<dbReference type="PATRIC" id="fig|1125717.3.peg.809"/>
<evidence type="ECO:0000313" key="4">
    <source>
        <dbReference type="Proteomes" id="UP000004578"/>
    </source>
</evidence>
<feature type="compositionally biased region" description="Polar residues" evidence="1">
    <location>
        <begin position="1"/>
        <end position="26"/>
    </location>
</feature>
<dbReference type="Proteomes" id="UP000004578">
    <property type="component" value="Unassembled WGS sequence"/>
</dbReference>
<feature type="region of interest" description="Disordered" evidence="1">
    <location>
        <begin position="1"/>
        <end position="57"/>
    </location>
</feature>
<keyword evidence="2" id="KW-0812">Transmembrane</keyword>
<gene>
    <name evidence="3" type="ORF">HMPREF1317_0012</name>
</gene>
<dbReference type="RefSeq" id="WP_005869326.1">
    <property type="nucleotide sequence ID" value="NZ_AKFS01000119.1"/>
</dbReference>
<sequence>MTTPSNPSDPSNGQWQSGGQPTTGGSWPQEEPGAQGAWRGAPSTAPAHAGMGMYSTPLTPRNKRRKWPMIIGIVVALPFLVVACLLFWSAHSSNQQRQNDPALQASDIQKTDRVPWEIQGDIRAPGDAITPSDDWINGIGSAWTIEEPAWSSGSFNYRVAYATNGALVITSQSANTWQSTLKGWDISGDQPRQLWSHTVQDNDKPDLDAEEKGVWVGNTLFIDEYAINGDTGDIASISWLRSEKSSRTKGNDLVVTPDLVLVACDPGTGECSAHTADGTQLWTASTGLSSYTLRGTAQAGGHTWIRLDAGAGRSAFVNTATGETKSATYGSGDSCWHAAASDGWLIACQGDAAITAFTADGESAGTFAATYWPLSTRGKSECSNATTPVWARTPTLAQATAFYRDGDISATRGTLTPTDCGNIVYQDPGGTTTDLDLTRDINQRAFTLGDSGGVLQKQLAISDSGKVLVIGNAVFVDLTSGAYMGSISDDHLDWPLLSAPGLVLLKDDTGIVAYKPR</sequence>
<proteinExistence type="predicted"/>
<keyword evidence="2" id="KW-1133">Transmembrane helix</keyword>
<comment type="caution">
    <text evidence="3">The sequence shown here is derived from an EMBL/GenBank/DDBJ whole genome shotgun (WGS) entry which is preliminary data.</text>
</comment>
<accession>J0NPR1</accession>